<proteinExistence type="predicted"/>
<feature type="domain" description="EF-hand" evidence="1">
    <location>
        <begin position="501"/>
        <end position="536"/>
    </location>
</feature>
<comment type="caution">
    <text evidence="2">The sequence shown here is derived from an EMBL/GenBank/DDBJ whole genome shotgun (WGS) entry which is preliminary data.</text>
</comment>
<dbReference type="GO" id="GO:0005509">
    <property type="term" value="F:calcium ion binding"/>
    <property type="evidence" value="ECO:0007669"/>
    <property type="project" value="InterPro"/>
</dbReference>
<evidence type="ECO:0000259" key="1">
    <source>
        <dbReference type="PROSITE" id="PS50222"/>
    </source>
</evidence>
<keyword evidence="3" id="KW-1185">Reference proteome</keyword>
<accession>A0A267FX75</accession>
<dbReference type="PROSITE" id="PS50222">
    <property type="entry name" value="EF_HAND_2"/>
    <property type="match status" value="3"/>
</dbReference>
<protein>
    <recommendedName>
        <fullName evidence="1">EF-hand domain-containing protein</fullName>
    </recommendedName>
</protein>
<dbReference type="SMART" id="SM00054">
    <property type="entry name" value="EFh"/>
    <property type="match status" value="4"/>
</dbReference>
<dbReference type="InterPro" id="IPR011992">
    <property type="entry name" value="EF-hand-dom_pair"/>
</dbReference>
<dbReference type="STRING" id="282301.A0A267FX75"/>
<name>A0A267FX75_9PLAT</name>
<dbReference type="InterPro" id="IPR052603">
    <property type="entry name" value="EFCB6"/>
</dbReference>
<dbReference type="AlphaFoldDB" id="A0A267FX75"/>
<feature type="domain" description="EF-hand" evidence="1">
    <location>
        <begin position="640"/>
        <end position="666"/>
    </location>
</feature>
<sequence>MAQLEEIEIQIRQLCESRRVRVENFFMDFDKLRSGFVTCNQFLRTLWMNLGVKLSEEQESALLQKYRAPDGRFNYRRFCDSIDAGRAFRPDDLSVHPSAQIPAASELLGTRRSVRPLSPDSENKVLSLLEHLARHYRLGGYSLRAAFKEFDRHNVGCVTESQFYRALPVPKEFGEAEVALLSRRYADPERAGLVSYLNLQSDLDAVLGFSAQQDQQVATKSAPAPPSAFSNGKTEAVTDPSIEMILQRLRVAVHKHGIRLLDFLRDHDKLRHDLVTENQFVKSLMLAIGKQAQLNLPECHALAHYFAAKDGSNRVRYRDFALAMDSPFNVPHLEKKPLATVEVPAQGSLARTQPRLTAAEEADLADTMEDIRRQVLERRLMVYQYFKDYDRSTAYTRVMTPQQFARSLHFLTLDVSPEKLKLLARKFADPATGDVNYPAFAEAVDADFCQQRVSRQADLETRAAQAETRDWQAIVERPVVTVGDNVTFDELMVRIRSLVLSTRARVKDFFVDYDTLRSGLMTRSQFQRCLSQLGLSKLGWHDLSSRQLDLLCNQYADARDGEKVRWMDFVADVDSVFTRTGLEKDPFAAVPAQELFVAPKPGTINWEASASPEHRSCYDQALERLALKVAQRRMLVRPTFRDFDKHRRGTMSRTQFRQAMTMLGLHCEPEELEAIEARFAVDEGFNYAAFLEDLEPEKPVEFMYGKRLQELRLVQSRGRLPDLRPATDADQVLYRIRTKAVRERIRVQEFLRDFDKLRSGRISKVTFRRALSGSGLQLGESEFSHLEDLYQSRKDPDSVEWMRFVDDVEAAFTQKHLDKTPLANPEQFVPEPESCINYLPAEAEQSVNKLLLLIAQQVRERRTQMLPFFESYDKVHHGTISQNQFRRVLTDLGIVSSFSEEEWALLYRKFKQTVGTREDVNYFFFVDVVYSMAGFDTRKP</sequence>
<evidence type="ECO:0000313" key="2">
    <source>
        <dbReference type="EMBL" id="PAA78428.1"/>
    </source>
</evidence>
<dbReference type="PANTHER" id="PTHR20875:SF0">
    <property type="entry name" value="GH12158P"/>
    <property type="match status" value="1"/>
</dbReference>
<dbReference type="PANTHER" id="PTHR20875">
    <property type="entry name" value="EF-HAND CALCIUM-BINDING DOMAIN-CONTAINING PROTEIN 6-RELATED"/>
    <property type="match status" value="1"/>
</dbReference>
<dbReference type="OrthoDB" id="272072at2759"/>
<dbReference type="SUPFAM" id="SSF47473">
    <property type="entry name" value="EF-hand"/>
    <property type="match status" value="4"/>
</dbReference>
<evidence type="ECO:0000313" key="3">
    <source>
        <dbReference type="Proteomes" id="UP000215902"/>
    </source>
</evidence>
<gene>
    <name evidence="2" type="ORF">BOX15_Mlig010687g3</name>
</gene>
<reference evidence="2 3" key="1">
    <citation type="submission" date="2017-06" db="EMBL/GenBank/DDBJ databases">
        <title>A platform for efficient transgenesis in Macrostomum lignano, a flatworm model organism for stem cell research.</title>
        <authorList>
            <person name="Berezikov E."/>
        </authorList>
    </citation>
    <scope>NUCLEOTIDE SEQUENCE [LARGE SCALE GENOMIC DNA]</scope>
    <source>
        <strain evidence="2">DV1</strain>
        <tissue evidence="2">Whole organism</tissue>
    </source>
</reference>
<dbReference type="Gene3D" id="1.10.238.10">
    <property type="entry name" value="EF-hand"/>
    <property type="match status" value="5"/>
</dbReference>
<dbReference type="Proteomes" id="UP000215902">
    <property type="component" value="Unassembled WGS sequence"/>
</dbReference>
<feature type="domain" description="EF-hand" evidence="1">
    <location>
        <begin position="742"/>
        <end position="777"/>
    </location>
</feature>
<organism evidence="2 3">
    <name type="scientific">Macrostomum lignano</name>
    <dbReference type="NCBI Taxonomy" id="282301"/>
    <lineage>
        <taxon>Eukaryota</taxon>
        <taxon>Metazoa</taxon>
        <taxon>Spiralia</taxon>
        <taxon>Lophotrochozoa</taxon>
        <taxon>Platyhelminthes</taxon>
        <taxon>Rhabditophora</taxon>
        <taxon>Macrostomorpha</taxon>
        <taxon>Macrostomida</taxon>
        <taxon>Macrostomidae</taxon>
        <taxon>Macrostomum</taxon>
    </lineage>
</organism>
<dbReference type="InterPro" id="IPR002048">
    <property type="entry name" value="EF_hand_dom"/>
</dbReference>
<dbReference type="EMBL" id="NIVC01000690">
    <property type="protein sequence ID" value="PAA78428.1"/>
    <property type="molecule type" value="Genomic_DNA"/>
</dbReference>